<feature type="transmembrane region" description="Helical" evidence="1">
    <location>
        <begin position="46"/>
        <end position="65"/>
    </location>
</feature>
<protein>
    <submittedName>
        <fullName evidence="2">Uncharacterized protein</fullName>
    </submittedName>
</protein>
<feature type="transmembrane region" description="Helical" evidence="1">
    <location>
        <begin position="19"/>
        <end position="37"/>
    </location>
</feature>
<keyword evidence="1" id="KW-0812">Transmembrane</keyword>
<dbReference type="EMBL" id="MLJW01000043">
    <property type="protein sequence ID" value="OIR06441.1"/>
    <property type="molecule type" value="Genomic_DNA"/>
</dbReference>
<evidence type="ECO:0000313" key="2">
    <source>
        <dbReference type="EMBL" id="OIR06441.1"/>
    </source>
</evidence>
<organism evidence="2">
    <name type="scientific">mine drainage metagenome</name>
    <dbReference type="NCBI Taxonomy" id="410659"/>
    <lineage>
        <taxon>unclassified sequences</taxon>
        <taxon>metagenomes</taxon>
        <taxon>ecological metagenomes</taxon>
    </lineage>
</organism>
<accession>A0A1J5SD79</accession>
<keyword evidence="1" id="KW-1133">Transmembrane helix</keyword>
<evidence type="ECO:0000256" key="1">
    <source>
        <dbReference type="SAM" id="Phobius"/>
    </source>
</evidence>
<sequence>MIVLASASIDKLRQVPMSFWFNVAIVIVGFVGGIWILRRIREMNKIILMILICLFLSMVGFNWIYQRNEPHFLTPLIDRIAPFFPSKGKH</sequence>
<keyword evidence="1" id="KW-0472">Membrane</keyword>
<proteinExistence type="predicted"/>
<name>A0A1J5SD79_9ZZZZ</name>
<comment type="caution">
    <text evidence="2">The sequence shown here is derived from an EMBL/GenBank/DDBJ whole genome shotgun (WGS) entry which is preliminary data.</text>
</comment>
<reference evidence="2" key="1">
    <citation type="submission" date="2016-10" db="EMBL/GenBank/DDBJ databases">
        <title>Sequence of Gallionella enrichment culture.</title>
        <authorList>
            <person name="Poehlein A."/>
            <person name="Muehling M."/>
            <person name="Daniel R."/>
        </authorList>
    </citation>
    <scope>NUCLEOTIDE SEQUENCE</scope>
</reference>
<dbReference type="AlphaFoldDB" id="A0A1J5SD79"/>
<gene>
    <name evidence="2" type="ORF">GALL_113560</name>
</gene>